<feature type="repeat" description="PPR" evidence="3">
    <location>
        <begin position="685"/>
        <end position="719"/>
    </location>
</feature>
<comment type="caution">
    <text evidence="6">The sequence shown here is derived from an EMBL/GenBank/DDBJ whole genome shotgun (WGS) entry which is preliminary data.</text>
</comment>
<evidence type="ECO:0000256" key="3">
    <source>
        <dbReference type="PROSITE-ProRule" id="PRU00708"/>
    </source>
</evidence>
<dbReference type="NCBIfam" id="TIGR00756">
    <property type="entry name" value="PPR"/>
    <property type="match status" value="5"/>
</dbReference>
<dbReference type="Pfam" id="PF01535">
    <property type="entry name" value="PPR"/>
    <property type="match status" value="3"/>
</dbReference>
<keyword evidence="5" id="KW-0472">Membrane</keyword>
<dbReference type="InterPro" id="IPR044645">
    <property type="entry name" value="DG1/EMB2279-like"/>
</dbReference>
<feature type="repeat" description="PPR" evidence="3">
    <location>
        <begin position="720"/>
        <end position="754"/>
    </location>
</feature>
<dbReference type="Proteomes" id="UP001140206">
    <property type="component" value="Chromosome 2"/>
</dbReference>
<evidence type="ECO:0000256" key="4">
    <source>
        <dbReference type="SAM" id="MobiDB-lite"/>
    </source>
</evidence>
<keyword evidence="5" id="KW-1133">Transmembrane helix</keyword>
<dbReference type="Gene3D" id="1.25.40.10">
    <property type="entry name" value="Tetratricopeptide repeat domain"/>
    <property type="match status" value="3"/>
</dbReference>
<dbReference type="EMBL" id="JAMFTS010000002">
    <property type="protein sequence ID" value="KAJ4792167.1"/>
    <property type="molecule type" value="Genomic_DNA"/>
</dbReference>
<dbReference type="PROSITE" id="PS51375">
    <property type="entry name" value="PPR"/>
    <property type="match status" value="4"/>
</dbReference>
<proteinExistence type="predicted"/>
<feature type="repeat" description="PPR" evidence="3">
    <location>
        <begin position="512"/>
        <end position="546"/>
    </location>
</feature>
<keyword evidence="7" id="KW-1185">Reference proteome</keyword>
<dbReference type="Pfam" id="PF13041">
    <property type="entry name" value="PPR_2"/>
    <property type="match status" value="2"/>
</dbReference>
<dbReference type="AlphaFoldDB" id="A0AAV8FPG5"/>
<name>A0AAV8FPG5_9POAL</name>
<dbReference type="GO" id="GO:0009658">
    <property type="term" value="P:chloroplast organization"/>
    <property type="evidence" value="ECO:0007669"/>
    <property type="project" value="InterPro"/>
</dbReference>
<dbReference type="PANTHER" id="PTHR46935:SF1">
    <property type="entry name" value="OS01G0674700 PROTEIN"/>
    <property type="match status" value="1"/>
</dbReference>
<sequence>MAVMFGNCNLTLVPSYWTKPSISTHGIPIYGNVTVGTRLSSTVLLKRSLGFDERLNKCRVTVSDVANGEAKVGSGGISSIEKELNFSPTFSDYVKFMESVKLDRSNIVEESFDNNGLKKNEKRTSMKKPPFKTNGDNYREKSRPTALKGKNGGWGQVESIMQNKSSKMRDVDQTDKSESNLNEKYSRRRDSFGKIGGTVGESVTNKSAKEKFAVPKVYGSGQQARSYQEKGPKFGNFAVREKSEEKYGRVVRREHSTVFSGKDRSGIEQLGSQKHKLEGKNEICQVGQRTYQNSDAKFERSGAVEMQERKKHKGDVVTEIDDSGRDIDERAAFKTFEVFTDVNNRPRVLRMELEERIKKLASRLNASDLNIPEWKFSKLMHSAKIRFSDHTILRVVQILGDYGNWKRALQVVQWLKSRERFKSLKSRYIYTAVLDVLGKAKRPLEALNVFHSMREELASYPDLAAYHCIVVTLGQAGLMKELFDVIDCMRNLPEKKFNLGPLQKWDPRLEPDLVVYNAVLNACVQQKQWEGAFWVLQQLKQKGIRATNTTYGLVMEVMLACGKYNLVYEFFDKVKRSKIPSALNYKVLINALWREGKTEDAVLAVKDMEQQGIVGTAGLYYDLARCLCTAGQCNEALLQIDKICKVAKKPLVVTYTGLIQACIDSNNIENARYIYNQMQNFCTPNVITCNIMLKSYKQHKMFDEAKGLLTEMINGKVVPDKFTFNTMMKACVENGKFEDFEWVFLQMLRCGHHFDARRHLKIVMDAFRAGNHPCPRQPRTCLRNWAIRTISFCHGESDLLNATQQLLLNAGRGAVMLSVSYLLSILFPAPPVGVDSANNIHAFLLLLLLLLISLLLTGFALVYFTDVVPDFPRAAQVASRVAHKINHIFLGGPA</sequence>
<dbReference type="InterPro" id="IPR002885">
    <property type="entry name" value="PPR_rpt"/>
</dbReference>
<evidence type="ECO:0000256" key="1">
    <source>
        <dbReference type="ARBA" id="ARBA00022737"/>
    </source>
</evidence>
<feature type="compositionally biased region" description="Basic and acidic residues" evidence="4">
    <location>
        <begin position="167"/>
        <end position="178"/>
    </location>
</feature>
<dbReference type="FunFam" id="1.25.40.10:FF:000363">
    <property type="entry name" value="Pentatricopeptide repeat-containing protein"/>
    <property type="match status" value="1"/>
</dbReference>
<protein>
    <submittedName>
        <fullName evidence="6">Pentatricopeptide repeat-containing protein</fullName>
    </submittedName>
</protein>
<feature type="repeat" description="PPR" evidence="3">
    <location>
        <begin position="581"/>
        <end position="615"/>
    </location>
</feature>
<dbReference type="InterPro" id="IPR011990">
    <property type="entry name" value="TPR-like_helical_dom_sf"/>
</dbReference>
<organism evidence="6 7">
    <name type="scientific">Rhynchospora pubera</name>
    <dbReference type="NCBI Taxonomy" id="906938"/>
    <lineage>
        <taxon>Eukaryota</taxon>
        <taxon>Viridiplantae</taxon>
        <taxon>Streptophyta</taxon>
        <taxon>Embryophyta</taxon>
        <taxon>Tracheophyta</taxon>
        <taxon>Spermatophyta</taxon>
        <taxon>Magnoliopsida</taxon>
        <taxon>Liliopsida</taxon>
        <taxon>Poales</taxon>
        <taxon>Cyperaceae</taxon>
        <taxon>Cyperoideae</taxon>
        <taxon>Rhynchosporeae</taxon>
        <taxon>Rhynchospora</taxon>
    </lineage>
</organism>
<evidence type="ECO:0000256" key="2">
    <source>
        <dbReference type="ARBA" id="ARBA00022946"/>
    </source>
</evidence>
<evidence type="ECO:0000256" key="5">
    <source>
        <dbReference type="SAM" id="Phobius"/>
    </source>
</evidence>
<keyword evidence="1" id="KW-0677">Repeat</keyword>
<keyword evidence="5" id="KW-0812">Transmembrane</keyword>
<reference evidence="6" key="1">
    <citation type="submission" date="2022-08" db="EMBL/GenBank/DDBJ databases">
        <authorList>
            <person name="Marques A."/>
        </authorList>
    </citation>
    <scope>NUCLEOTIDE SEQUENCE</scope>
    <source>
        <strain evidence="6">RhyPub2mFocal</strain>
        <tissue evidence="6">Leaves</tissue>
    </source>
</reference>
<evidence type="ECO:0000313" key="6">
    <source>
        <dbReference type="EMBL" id="KAJ4792167.1"/>
    </source>
</evidence>
<keyword evidence="2" id="KW-0809">Transit peptide</keyword>
<dbReference type="SUPFAM" id="SSF81901">
    <property type="entry name" value="HCP-like"/>
    <property type="match status" value="1"/>
</dbReference>
<evidence type="ECO:0000313" key="7">
    <source>
        <dbReference type="Proteomes" id="UP001140206"/>
    </source>
</evidence>
<dbReference type="GO" id="GO:0009507">
    <property type="term" value="C:chloroplast"/>
    <property type="evidence" value="ECO:0007669"/>
    <property type="project" value="TreeGrafter"/>
</dbReference>
<feature type="transmembrane region" description="Helical" evidence="5">
    <location>
        <begin position="806"/>
        <end position="828"/>
    </location>
</feature>
<dbReference type="PANTHER" id="PTHR46935">
    <property type="entry name" value="OS01G0674700 PROTEIN"/>
    <property type="match status" value="1"/>
</dbReference>
<feature type="region of interest" description="Disordered" evidence="4">
    <location>
        <begin position="118"/>
        <end position="201"/>
    </location>
</feature>
<gene>
    <name evidence="6" type="ORF">LUZ62_043413</name>
</gene>
<feature type="transmembrane region" description="Helical" evidence="5">
    <location>
        <begin position="840"/>
        <end position="864"/>
    </location>
</feature>
<accession>A0AAV8FPG5</accession>